<dbReference type="SUPFAM" id="SSF48576">
    <property type="entry name" value="Terpenoid synthases"/>
    <property type="match status" value="1"/>
</dbReference>
<comment type="caution">
    <text evidence="8">The sequence shown here is derived from an EMBL/GenBank/DDBJ whole genome shotgun (WGS) entry which is preliminary data.</text>
</comment>
<evidence type="ECO:0000256" key="4">
    <source>
        <dbReference type="ARBA" id="ARBA00022723"/>
    </source>
</evidence>
<evidence type="ECO:0000256" key="1">
    <source>
        <dbReference type="ARBA" id="ARBA00001946"/>
    </source>
</evidence>
<dbReference type="RefSeq" id="WP_379895221.1">
    <property type="nucleotide sequence ID" value="NZ_CBCSCT010000027.1"/>
</dbReference>
<keyword evidence="3 7" id="KW-0808">Transferase</keyword>
<dbReference type="PROSITE" id="PS00444">
    <property type="entry name" value="POLYPRENYL_SYNTHASE_2"/>
    <property type="match status" value="1"/>
</dbReference>
<keyword evidence="6" id="KW-0414">Isoprene biosynthesis</keyword>
<keyword evidence="5" id="KW-0460">Magnesium</keyword>
<dbReference type="PANTHER" id="PTHR43281">
    <property type="entry name" value="FARNESYL DIPHOSPHATE SYNTHASE"/>
    <property type="match status" value="1"/>
</dbReference>
<dbReference type="Gene3D" id="1.10.600.10">
    <property type="entry name" value="Farnesyl Diphosphate Synthase"/>
    <property type="match status" value="1"/>
</dbReference>
<keyword evidence="4" id="KW-0479">Metal-binding</keyword>
<organism evidence="8 9">
    <name type="scientific">Marinicrinis lubricantis</name>
    <dbReference type="NCBI Taxonomy" id="2086470"/>
    <lineage>
        <taxon>Bacteria</taxon>
        <taxon>Bacillati</taxon>
        <taxon>Bacillota</taxon>
        <taxon>Bacilli</taxon>
        <taxon>Bacillales</taxon>
        <taxon>Paenibacillaceae</taxon>
    </lineage>
</organism>
<dbReference type="InterPro" id="IPR033749">
    <property type="entry name" value="Polyprenyl_synt_CS"/>
</dbReference>
<dbReference type="InterPro" id="IPR008949">
    <property type="entry name" value="Isoprenoid_synthase_dom_sf"/>
</dbReference>
<dbReference type="PROSITE" id="PS00723">
    <property type="entry name" value="POLYPRENYL_SYNTHASE_1"/>
    <property type="match status" value="1"/>
</dbReference>
<evidence type="ECO:0000256" key="6">
    <source>
        <dbReference type="ARBA" id="ARBA00023229"/>
    </source>
</evidence>
<dbReference type="CDD" id="cd00685">
    <property type="entry name" value="Trans_IPPS_HT"/>
    <property type="match status" value="1"/>
</dbReference>
<dbReference type="InterPro" id="IPR053378">
    <property type="entry name" value="Prenyl_diphosphate_synthase"/>
</dbReference>
<sequence length="293" mass="32451">MDYIRDCGLLVEEHLKLIFRNDSEINEVLKQSMEYSVQAGGKRLRPVLLLSACEAVGGEFGSALSAACAVEMIHTYSLIHDDLPAMDNDDYRRGKLTNHKVYGEAMAILAGDGLLTHAFYMLSRCADDVSPEIVCKLIAEMSYYAGPYGMVGGQAFDMQGDQSPNATLEQLEQIHRHKTGDLIVFALRAGGRIGGADELQLEALKKYGYDIGLAFQIQDDILDITGDESKLGKKTLSDEKLQKLTYPHLLGLEASKEKVKALTESGKKALLEARIPKPERLLDIADYLVYREF</sequence>
<dbReference type="Proteomes" id="UP001596250">
    <property type="component" value="Unassembled WGS sequence"/>
</dbReference>
<comment type="similarity">
    <text evidence="2 7">Belongs to the FPP/GGPP synthase family.</text>
</comment>
<protein>
    <submittedName>
        <fullName evidence="8">Polyprenyl synthetase family protein</fullName>
        <ecNumber evidence="8">2.5.1.-</ecNumber>
    </submittedName>
</protein>
<comment type="cofactor">
    <cofactor evidence="1">
        <name>Mg(2+)</name>
        <dbReference type="ChEBI" id="CHEBI:18420"/>
    </cofactor>
</comment>
<dbReference type="SFLD" id="SFLDG01017">
    <property type="entry name" value="Polyprenyl_Transferase_Like"/>
    <property type="match status" value="1"/>
</dbReference>
<dbReference type="Pfam" id="PF00348">
    <property type="entry name" value="polyprenyl_synt"/>
    <property type="match status" value="1"/>
</dbReference>
<keyword evidence="9" id="KW-1185">Reference proteome</keyword>
<name>A0ABW1ISD3_9BACL</name>
<evidence type="ECO:0000256" key="3">
    <source>
        <dbReference type="ARBA" id="ARBA00022679"/>
    </source>
</evidence>
<gene>
    <name evidence="8" type="ORF">ACFPXP_15185</name>
</gene>
<evidence type="ECO:0000256" key="7">
    <source>
        <dbReference type="RuleBase" id="RU004466"/>
    </source>
</evidence>
<evidence type="ECO:0000313" key="8">
    <source>
        <dbReference type="EMBL" id="MFC5987748.1"/>
    </source>
</evidence>
<dbReference type="PANTHER" id="PTHR43281:SF1">
    <property type="entry name" value="FARNESYL DIPHOSPHATE SYNTHASE"/>
    <property type="match status" value="1"/>
</dbReference>
<dbReference type="SFLD" id="SFLDS00005">
    <property type="entry name" value="Isoprenoid_Synthase_Type_I"/>
    <property type="match status" value="1"/>
</dbReference>
<reference evidence="9" key="1">
    <citation type="journal article" date="2019" name="Int. J. Syst. Evol. Microbiol.">
        <title>The Global Catalogue of Microorganisms (GCM) 10K type strain sequencing project: providing services to taxonomists for standard genome sequencing and annotation.</title>
        <authorList>
            <consortium name="The Broad Institute Genomics Platform"/>
            <consortium name="The Broad Institute Genome Sequencing Center for Infectious Disease"/>
            <person name="Wu L."/>
            <person name="Ma J."/>
        </authorList>
    </citation>
    <scope>NUCLEOTIDE SEQUENCE [LARGE SCALE GENOMIC DNA]</scope>
    <source>
        <strain evidence="9">CCM 8749</strain>
    </source>
</reference>
<accession>A0ABW1ISD3</accession>
<dbReference type="NCBIfam" id="NF045485">
    <property type="entry name" value="FPPsyn"/>
    <property type="match status" value="1"/>
</dbReference>
<dbReference type="GO" id="GO:0016740">
    <property type="term" value="F:transferase activity"/>
    <property type="evidence" value="ECO:0007669"/>
    <property type="project" value="UniProtKB-KW"/>
</dbReference>
<evidence type="ECO:0000256" key="5">
    <source>
        <dbReference type="ARBA" id="ARBA00022842"/>
    </source>
</evidence>
<evidence type="ECO:0000313" key="9">
    <source>
        <dbReference type="Proteomes" id="UP001596250"/>
    </source>
</evidence>
<proteinExistence type="inferred from homology"/>
<evidence type="ECO:0000256" key="2">
    <source>
        <dbReference type="ARBA" id="ARBA00006706"/>
    </source>
</evidence>
<dbReference type="EMBL" id="JBHSQV010000170">
    <property type="protein sequence ID" value="MFC5987748.1"/>
    <property type="molecule type" value="Genomic_DNA"/>
</dbReference>
<dbReference type="EC" id="2.5.1.-" evidence="8"/>
<dbReference type="InterPro" id="IPR000092">
    <property type="entry name" value="Polyprenyl_synt"/>
</dbReference>